<protein>
    <submittedName>
        <fullName evidence="3">DUF2807 domain-containing protein</fullName>
    </submittedName>
</protein>
<dbReference type="Pfam" id="PF10988">
    <property type="entry name" value="DUF2807"/>
    <property type="match status" value="1"/>
</dbReference>
<dbReference type="RefSeq" id="WP_187715658.1">
    <property type="nucleotide sequence ID" value="NZ_CP060780.1"/>
</dbReference>
<dbReference type="EMBL" id="CP060780">
    <property type="protein sequence ID" value="QNP44237.1"/>
    <property type="molecule type" value="Genomic_DNA"/>
</dbReference>
<dbReference type="PROSITE" id="PS51257">
    <property type="entry name" value="PROKAR_LIPOPROTEIN"/>
    <property type="match status" value="1"/>
</dbReference>
<organism evidence="3 4">
    <name type="scientific">Sphingomonas daechungensis</name>
    <dbReference type="NCBI Taxonomy" id="1176646"/>
    <lineage>
        <taxon>Bacteria</taxon>
        <taxon>Pseudomonadati</taxon>
        <taxon>Pseudomonadota</taxon>
        <taxon>Alphaproteobacteria</taxon>
        <taxon>Sphingomonadales</taxon>
        <taxon>Sphingomonadaceae</taxon>
        <taxon>Sphingomonas</taxon>
    </lineage>
</organism>
<reference evidence="3 4" key="1">
    <citation type="submission" date="2020-08" db="EMBL/GenBank/DDBJ databases">
        <title>Genome sequence of Sphingomonas daechungensis KACC 18115T.</title>
        <authorList>
            <person name="Hyun D.-W."/>
            <person name="Bae J.-W."/>
        </authorList>
    </citation>
    <scope>NUCLEOTIDE SEQUENCE [LARGE SCALE GENOMIC DNA]</scope>
    <source>
        <strain evidence="3 4">KACC 18115</strain>
    </source>
</reference>
<accession>A0ABX6T339</accession>
<sequence length="102" mass="10772">MRRAIALGVLASALVAAGCSAARSADGGPVIDRDYQVGNFDRIELAGSYDTSVTTGSAPSVHARGDQKAIDNLEITVENGSLVVRPKQKMSWAGDRIMARLR</sequence>
<feature type="signal peptide" evidence="1">
    <location>
        <begin position="1"/>
        <end position="21"/>
    </location>
</feature>
<evidence type="ECO:0000313" key="3">
    <source>
        <dbReference type="EMBL" id="QNP44237.1"/>
    </source>
</evidence>
<feature type="chain" id="PRO_5047506329" evidence="1">
    <location>
        <begin position="22"/>
        <end position="102"/>
    </location>
</feature>
<keyword evidence="4" id="KW-1185">Reference proteome</keyword>
<name>A0ABX6T339_9SPHN</name>
<keyword evidence="1" id="KW-0732">Signal</keyword>
<proteinExistence type="predicted"/>
<feature type="domain" description="Putative auto-transporter adhesin head GIN" evidence="2">
    <location>
        <begin position="39"/>
        <end position="91"/>
    </location>
</feature>
<dbReference type="InterPro" id="IPR021255">
    <property type="entry name" value="DUF2807"/>
</dbReference>
<dbReference type="Proteomes" id="UP000516134">
    <property type="component" value="Chromosome"/>
</dbReference>
<gene>
    <name evidence="3" type="ORF">H9L15_07120</name>
</gene>
<evidence type="ECO:0000256" key="1">
    <source>
        <dbReference type="SAM" id="SignalP"/>
    </source>
</evidence>
<evidence type="ECO:0000259" key="2">
    <source>
        <dbReference type="Pfam" id="PF10988"/>
    </source>
</evidence>
<dbReference type="Gene3D" id="2.160.20.120">
    <property type="match status" value="1"/>
</dbReference>
<evidence type="ECO:0000313" key="4">
    <source>
        <dbReference type="Proteomes" id="UP000516134"/>
    </source>
</evidence>